<dbReference type="Gene3D" id="3.90.550.10">
    <property type="entry name" value="Spore Coat Polysaccharide Biosynthesis Protein SpsA, Chain A"/>
    <property type="match status" value="1"/>
</dbReference>
<dbReference type="Pfam" id="PF13632">
    <property type="entry name" value="Glyco_trans_2_3"/>
    <property type="match status" value="1"/>
</dbReference>
<dbReference type="AlphaFoldDB" id="A0A4R7LDH6"/>
<evidence type="ECO:0000259" key="1">
    <source>
        <dbReference type="Pfam" id="PF00535"/>
    </source>
</evidence>
<evidence type="ECO:0000313" key="4">
    <source>
        <dbReference type="Proteomes" id="UP000294563"/>
    </source>
</evidence>
<dbReference type="PANTHER" id="PTHR43685">
    <property type="entry name" value="GLYCOSYLTRANSFERASE"/>
    <property type="match status" value="1"/>
</dbReference>
<evidence type="ECO:0000259" key="2">
    <source>
        <dbReference type="Pfam" id="PF13632"/>
    </source>
</evidence>
<evidence type="ECO:0000313" key="3">
    <source>
        <dbReference type="EMBL" id="TDT73643.1"/>
    </source>
</evidence>
<organism evidence="3 4">
    <name type="scientific">Litoreibacter halocynthiae</name>
    <dbReference type="NCBI Taxonomy" id="1242689"/>
    <lineage>
        <taxon>Bacteria</taxon>
        <taxon>Pseudomonadati</taxon>
        <taxon>Pseudomonadota</taxon>
        <taxon>Alphaproteobacteria</taxon>
        <taxon>Rhodobacterales</taxon>
        <taxon>Roseobacteraceae</taxon>
        <taxon>Litoreibacter</taxon>
    </lineage>
</organism>
<reference evidence="3 4" key="1">
    <citation type="submission" date="2019-03" db="EMBL/GenBank/DDBJ databases">
        <title>Genomic Encyclopedia of Archaeal and Bacterial Type Strains, Phase II (KMG-II): from individual species to whole genera.</title>
        <authorList>
            <person name="Goeker M."/>
        </authorList>
    </citation>
    <scope>NUCLEOTIDE SEQUENCE [LARGE SCALE GENOMIC DNA]</scope>
    <source>
        <strain evidence="3 4">DSM 29467</strain>
    </source>
</reference>
<comment type="caution">
    <text evidence="3">The sequence shown here is derived from an EMBL/GenBank/DDBJ whole genome shotgun (WGS) entry which is preliminary data.</text>
</comment>
<keyword evidence="3" id="KW-0808">Transferase</keyword>
<dbReference type="RefSeq" id="WP_134014779.1">
    <property type="nucleotide sequence ID" value="NZ_SOBH01000003.1"/>
</dbReference>
<accession>A0A4R7LDH6</accession>
<dbReference type="SUPFAM" id="SSF53448">
    <property type="entry name" value="Nucleotide-diphospho-sugar transferases"/>
    <property type="match status" value="1"/>
</dbReference>
<dbReference type="InterPro" id="IPR001173">
    <property type="entry name" value="Glyco_trans_2-like"/>
</dbReference>
<feature type="domain" description="Glycosyltransferase 2-like" evidence="2">
    <location>
        <begin position="127"/>
        <end position="265"/>
    </location>
</feature>
<name>A0A4R7LDH6_9RHOB</name>
<dbReference type="Proteomes" id="UP000294563">
    <property type="component" value="Unassembled WGS sequence"/>
</dbReference>
<dbReference type="InterPro" id="IPR050834">
    <property type="entry name" value="Glycosyltransf_2"/>
</dbReference>
<keyword evidence="4" id="KW-1185">Reference proteome</keyword>
<dbReference type="InterPro" id="IPR029044">
    <property type="entry name" value="Nucleotide-diphossugar_trans"/>
</dbReference>
<dbReference type="OrthoDB" id="6653642at2"/>
<sequence length="289" mass="32518">MRPIASVIIPHYNDKDRLGLCLTSLDQCSSRKDVEIIVVDNGPPTLDAAFRASHPNVRFHHEPRQGAAFARNTGTHHAKGHILIFTDSDCQVAPDFLSQALELGSIHDISGGKVRLTTPTHGTPNAIQAFEQVFAFNQRRYIEEMGFSVTANLVTNIEVFNRVGPFRAGLSEDYDWCHRATACGYQLSYQPDLIVNHPCRASWEQLRSKWKRITAETYGIHKSNERSIIRWILRALIMPLSILAHAPRILTIPTPSARAGALLTLVRIRLWRMAEMIRLALARSPAETR</sequence>
<dbReference type="PANTHER" id="PTHR43685:SF2">
    <property type="entry name" value="GLYCOSYLTRANSFERASE 2-LIKE DOMAIN-CONTAINING PROTEIN"/>
    <property type="match status" value="1"/>
</dbReference>
<gene>
    <name evidence="3" type="ORF">BDE40_2417</name>
</gene>
<dbReference type="Pfam" id="PF00535">
    <property type="entry name" value="Glycos_transf_2"/>
    <property type="match status" value="1"/>
</dbReference>
<proteinExistence type="predicted"/>
<protein>
    <submittedName>
        <fullName evidence="3">GT2 family glycosyltransferase</fullName>
    </submittedName>
</protein>
<dbReference type="GO" id="GO:0016740">
    <property type="term" value="F:transferase activity"/>
    <property type="evidence" value="ECO:0007669"/>
    <property type="project" value="UniProtKB-KW"/>
</dbReference>
<feature type="domain" description="Glycosyltransferase 2-like" evidence="1">
    <location>
        <begin position="6"/>
        <end position="103"/>
    </location>
</feature>
<dbReference type="CDD" id="cd00761">
    <property type="entry name" value="Glyco_tranf_GTA_type"/>
    <property type="match status" value="1"/>
</dbReference>
<dbReference type="EMBL" id="SOBH01000003">
    <property type="protein sequence ID" value="TDT73643.1"/>
    <property type="molecule type" value="Genomic_DNA"/>
</dbReference>